<dbReference type="GO" id="GO:0006281">
    <property type="term" value="P:DNA repair"/>
    <property type="evidence" value="ECO:0007669"/>
    <property type="project" value="InterPro"/>
</dbReference>
<keyword evidence="4" id="KW-0378">Hydrolase</keyword>
<evidence type="ECO:0000259" key="7">
    <source>
        <dbReference type="Pfam" id="PF02272"/>
    </source>
</evidence>
<keyword evidence="5 9" id="KW-0269">Exonuclease</keyword>
<dbReference type="InterPro" id="IPR004610">
    <property type="entry name" value="RecJ"/>
</dbReference>
<comment type="similarity">
    <text evidence="1">Belongs to the RecJ family.</text>
</comment>
<dbReference type="InterPro" id="IPR041122">
    <property type="entry name" value="RecJ_OB"/>
</dbReference>
<keyword evidence="10" id="KW-1185">Reference proteome</keyword>
<gene>
    <name evidence="9" type="primary">recJ</name>
    <name evidence="9" type="ORF">CVO77_11760</name>
</gene>
<reference evidence="10" key="1">
    <citation type="submission" date="2017-11" db="EMBL/GenBank/DDBJ databases">
        <title>The complete genome sequence of Sphingopyxis pomeranensis sp. nov. strain WS5A3p.</title>
        <authorList>
            <person name="Kaminski M.A."/>
        </authorList>
    </citation>
    <scope>NUCLEOTIDE SEQUENCE [LARGE SCALE GENOMIC DNA]</scope>
    <source>
        <strain evidence="10">WS5A3p</strain>
    </source>
</reference>
<dbReference type="SUPFAM" id="SSF64182">
    <property type="entry name" value="DHH phosphoesterases"/>
    <property type="match status" value="1"/>
</dbReference>
<dbReference type="GO" id="GO:0003676">
    <property type="term" value="F:nucleic acid binding"/>
    <property type="evidence" value="ECO:0007669"/>
    <property type="project" value="InterPro"/>
</dbReference>
<dbReference type="Pfam" id="PF17768">
    <property type="entry name" value="RecJ_OB"/>
    <property type="match status" value="1"/>
</dbReference>
<dbReference type="Pfam" id="PF01368">
    <property type="entry name" value="DHH"/>
    <property type="match status" value="1"/>
</dbReference>
<dbReference type="NCBIfam" id="TIGR00644">
    <property type="entry name" value="recJ"/>
    <property type="match status" value="1"/>
</dbReference>
<dbReference type="GO" id="GO:0008409">
    <property type="term" value="F:5'-3' exonuclease activity"/>
    <property type="evidence" value="ECO:0007669"/>
    <property type="project" value="InterPro"/>
</dbReference>
<dbReference type="InterPro" id="IPR051673">
    <property type="entry name" value="SSDNA_exonuclease_RecJ"/>
</dbReference>
<name>A0A2S8B9S3_9SPHN</name>
<dbReference type="OrthoDB" id="9809852at2"/>
<feature type="domain" description="DDH" evidence="6">
    <location>
        <begin position="93"/>
        <end position="252"/>
    </location>
</feature>
<evidence type="ECO:0000256" key="3">
    <source>
        <dbReference type="ARBA" id="ARBA00022722"/>
    </source>
</evidence>
<dbReference type="InterPro" id="IPR003156">
    <property type="entry name" value="DHHA1_dom"/>
</dbReference>
<dbReference type="InterPro" id="IPR038763">
    <property type="entry name" value="DHH_sf"/>
</dbReference>
<evidence type="ECO:0000259" key="6">
    <source>
        <dbReference type="Pfam" id="PF01368"/>
    </source>
</evidence>
<comment type="caution">
    <text evidence="9">The sequence shown here is derived from an EMBL/GenBank/DDBJ whole genome shotgun (WGS) entry which is preliminary data.</text>
</comment>
<feature type="domain" description="RecJ OB" evidence="8">
    <location>
        <begin position="478"/>
        <end position="587"/>
    </location>
</feature>
<dbReference type="PANTHER" id="PTHR30255">
    <property type="entry name" value="SINGLE-STRANDED-DNA-SPECIFIC EXONUCLEASE RECJ"/>
    <property type="match status" value="1"/>
</dbReference>
<evidence type="ECO:0000313" key="10">
    <source>
        <dbReference type="Proteomes" id="UP000238954"/>
    </source>
</evidence>
<sequence length="592" mass="61348">MTLDSPAAALGITHSILGQPWHWRRTSAEMSGESLAPDDLVTQLLLARGVARDDLERQRAPTLRGFMPDPSLFRDMDAAAARLADAVQRQEAVTIFGDYDVDGATSAALLVRLLGALGVPVGAYIPDRLMEGYGPSGAALVRIGEAGSKLIVTVDCGAQAFDAIAEAKAAGVEVIVVDHHQCATTLPQAFAVVNPNRLDEEADAAIHGNLAAVGVAFLLGAALLRTLRARGHFGDRAEPALIDLLDLVALGTVADVARLTGFNRALVAQGLKVMARRGNIGMAALMDAARLTKPPTASDMGFALGPRINAGGRVGKSDLGVRLLTTSDPQEAAEIAQELGRLNEERRAIEAAVLDEAMAASSACANAPVAIVAGQGWHPGVIGIVAGRLKEKLHRPAIVIAVDEDGVGKGSGRSVSGVDLGAAILAAKESGLLVAGGGHAMAAGLTVDRDKIDALGAFLNDRLAADVERASGDKSLLIDAVLAPRGINPLWCDAIESAGPYGAGWPAPRVATGPVRIVESGIVGTDHVRLIVAGDDGGRFKAIAFRSAESALGQSLLNARGRKLWLAGRAKRDDWGSRPAAELHLEDAAWAD</sequence>
<dbReference type="PANTHER" id="PTHR30255:SF2">
    <property type="entry name" value="SINGLE-STRANDED-DNA-SPECIFIC EXONUCLEASE RECJ"/>
    <property type="match status" value="1"/>
</dbReference>
<evidence type="ECO:0000313" key="9">
    <source>
        <dbReference type="EMBL" id="PQM29063.1"/>
    </source>
</evidence>
<keyword evidence="3" id="KW-0540">Nuclease</keyword>
<evidence type="ECO:0000256" key="2">
    <source>
        <dbReference type="ARBA" id="ARBA00019841"/>
    </source>
</evidence>
<dbReference type="GO" id="GO:0006310">
    <property type="term" value="P:DNA recombination"/>
    <property type="evidence" value="ECO:0007669"/>
    <property type="project" value="InterPro"/>
</dbReference>
<proteinExistence type="inferred from homology"/>
<organism evidence="9 10">
    <name type="scientific">Sphingopyxis lindanitolerans</name>
    <dbReference type="NCBI Taxonomy" id="2054227"/>
    <lineage>
        <taxon>Bacteria</taxon>
        <taxon>Pseudomonadati</taxon>
        <taxon>Pseudomonadota</taxon>
        <taxon>Alphaproteobacteria</taxon>
        <taxon>Sphingomonadales</taxon>
        <taxon>Sphingomonadaceae</taxon>
        <taxon>Sphingopyxis</taxon>
    </lineage>
</organism>
<dbReference type="Gene3D" id="3.90.1640.30">
    <property type="match status" value="1"/>
</dbReference>
<evidence type="ECO:0000256" key="5">
    <source>
        <dbReference type="ARBA" id="ARBA00022839"/>
    </source>
</evidence>
<evidence type="ECO:0000256" key="4">
    <source>
        <dbReference type="ARBA" id="ARBA00022801"/>
    </source>
</evidence>
<dbReference type="AlphaFoldDB" id="A0A2S8B9S3"/>
<dbReference type="Pfam" id="PF02272">
    <property type="entry name" value="DHHA1"/>
    <property type="match status" value="1"/>
</dbReference>
<dbReference type="RefSeq" id="WP_105999223.1">
    <property type="nucleotide sequence ID" value="NZ_CM009578.1"/>
</dbReference>
<dbReference type="Proteomes" id="UP000238954">
    <property type="component" value="Chromosome"/>
</dbReference>
<feature type="domain" description="DHHA1" evidence="7">
    <location>
        <begin position="368"/>
        <end position="464"/>
    </location>
</feature>
<protein>
    <recommendedName>
        <fullName evidence="2">Single-stranded-DNA-specific exonuclease RecJ</fullName>
    </recommendedName>
</protein>
<dbReference type="EMBL" id="PHFW01000002">
    <property type="protein sequence ID" value="PQM29063.1"/>
    <property type="molecule type" value="Genomic_DNA"/>
</dbReference>
<evidence type="ECO:0000256" key="1">
    <source>
        <dbReference type="ARBA" id="ARBA00005915"/>
    </source>
</evidence>
<evidence type="ECO:0000259" key="8">
    <source>
        <dbReference type="Pfam" id="PF17768"/>
    </source>
</evidence>
<dbReference type="InterPro" id="IPR001667">
    <property type="entry name" value="DDH_dom"/>
</dbReference>
<dbReference type="Gene3D" id="3.10.310.30">
    <property type="match status" value="1"/>
</dbReference>
<accession>A0A2S8B9S3</accession>